<dbReference type="EC" id="2.7.1.12" evidence="6"/>
<evidence type="ECO:0000256" key="1">
    <source>
        <dbReference type="ARBA" id="ARBA00009156"/>
    </source>
</evidence>
<accession>A0A840QQW9</accession>
<dbReference type="Pfam" id="PF02782">
    <property type="entry name" value="FGGY_C"/>
    <property type="match status" value="1"/>
</dbReference>
<evidence type="ECO:0000256" key="3">
    <source>
        <dbReference type="ARBA" id="ARBA00022777"/>
    </source>
</evidence>
<dbReference type="GO" id="GO:0046316">
    <property type="term" value="F:gluconokinase activity"/>
    <property type="evidence" value="ECO:0007669"/>
    <property type="project" value="UniProtKB-EC"/>
</dbReference>
<name>A0A840QQW9_9BACI</name>
<proteinExistence type="inferred from homology"/>
<dbReference type="PANTHER" id="PTHR43095:SF2">
    <property type="entry name" value="GLUCONOKINASE"/>
    <property type="match status" value="1"/>
</dbReference>
<keyword evidence="3 6" id="KW-0418">Kinase</keyword>
<dbReference type="PIRSF" id="PIRSF000538">
    <property type="entry name" value="GlpK"/>
    <property type="match status" value="1"/>
</dbReference>
<reference evidence="6 7" key="1">
    <citation type="submission" date="2020-08" db="EMBL/GenBank/DDBJ databases">
        <title>Genomic Encyclopedia of Type Strains, Phase IV (KMG-IV): sequencing the most valuable type-strain genomes for metagenomic binning, comparative biology and taxonomic classification.</title>
        <authorList>
            <person name="Goeker M."/>
        </authorList>
    </citation>
    <scope>NUCLEOTIDE SEQUENCE [LARGE SCALE GENOMIC DNA]</scope>
    <source>
        <strain evidence="6 7">DSM 24696</strain>
    </source>
</reference>
<dbReference type="RefSeq" id="WP_246421597.1">
    <property type="nucleotide sequence ID" value="NZ_JACHHB010000008.1"/>
</dbReference>
<sequence>MDKKRYVIGLDLGTTSAKAVIFKKDGSVVSEAEQTYPFLDTDAAKAEQDPLAIENAAIEAIRRSLVTGGISGDEVLSVGLSSAMHSLICVDENNEPLSSVITWADRRSAEQATRLKMSTEGTEIYQQSGTPIHPMSPLAKLIWMRETAYGPYERASKFLSIKEFLTSRWFGVDAVDYSVASATGLFDIKEMTWNEQALNVAGIDRSQLSTPVAPTYVFHGLDARVSERTGLRVDVPFVAGASDGPLANLGIGAINPGETAITIGTSGAIRQMANRPNTDEQQNVFCYGVTEDLWILGGPTNNGAIVLQWLKDTLGEKEVEEAAKNGDDAFTLLTARAEQASPGSNGLLFLPYLNGERAPHWDANARGSYIGLSMDHRKEHFLRAGMEGVMFNLYNIHEAVGRLVGETTSLYANGGFARSPFWVQMLADMFGQDVHLPSSHQSAAWGAAWFSMLAIGEVRDLASIKEYIPMQGKVTPHADTSARYRELYGVYRNIYETLKPTFDALQRVQQ</sequence>
<dbReference type="EMBL" id="JACHHB010000008">
    <property type="protein sequence ID" value="MBB5173846.1"/>
    <property type="molecule type" value="Genomic_DNA"/>
</dbReference>
<dbReference type="CDD" id="cd07770">
    <property type="entry name" value="ASKHA_NBD_FGGY_GntK"/>
    <property type="match status" value="1"/>
</dbReference>
<dbReference type="InterPro" id="IPR018485">
    <property type="entry name" value="FGGY_C"/>
</dbReference>
<dbReference type="Proteomes" id="UP000551878">
    <property type="component" value="Unassembled WGS sequence"/>
</dbReference>
<dbReference type="PANTHER" id="PTHR43095">
    <property type="entry name" value="SUGAR KINASE"/>
    <property type="match status" value="1"/>
</dbReference>
<keyword evidence="7" id="KW-1185">Reference proteome</keyword>
<evidence type="ECO:0000313" key="6">
    <source>
        <dbReference type="EMBL" id="MBB5173846.1"/>
    </source>
</evidence>
<comment type="caution">
    <text evidence="6">The sequence shown here is derived from an EMBL/GenBank/DDBJ whole genome shotgun (WGS) entry which is preliminary data.</text>
</comment>
<protein>
    <submittedName>
        <fullName evidence="6">Gluconokinase</fullName>
        <ecNumber evidence="6">2.7.1.12</ecNumber>
    </submittedName>
</protein>
<dbReference type="AlphaFoldDB" id="A0A840QQW9"/>
<keyword evidence="2 6" id="KW-0808">Transferase</keyword>
<dbReference type="SUPFAM" id="SSF53067">
    <property type="entry name" value="Actin-like ATPase domain"/>
    <property type="match status" value="2"/>
</dbReference>
<dbReference type="GO" id="GO:0005975">
    <property type="term" value="P:carbohydrate metabolic process"/>
    <property type="evidence" value="ECO:0007669"/>
    <property type="project" value="InterPro"/>
</dbReference>
<dbReference type="InterPro" id="IPR043129">
    <property type="entry name" value="ATPase_NBD"/>
</dbReference>
<evidence type="ECO:0000259" key="4">
    <source>
        <dbReference type="Pfam" id="PF00370"/>
    </source>
</evidence>
<dbReference type="InterPro" id="IPR050406">
    <property type="entry name" value="FGGY_Carb_Kinase"/>
</dbReference>
<evidence type="ECO:0000259" key="5">
    <source>
        <dbReference type="Pfam" id="PF02782"/>
    </source>
</evidence>
<evidence type="ECO:0000256" key="2">
    <source>
        <dbReference type="ARBA" id="ARBA00022679"/>
    </source>
</evidence>
<dbReference type="Pfam" id="PF00370">
    <property type="entry name" value="FGGY_N"/>
    <property type="match status" value="1"/>
</dbReference>
<dbReference type="InterPro" id="IPR000577">
    <property type="entry name" value="Carb_kinase_FGGY"/>
</dbReference>
<gene>
    <name evidence="6" type="ORF">HNQ41_002036</name>
</gene>
<comment type="similarity">
    <text evidence="1">Belongs to the FGGY kinase family.</text>
</comment>
<evidence type="ECO:0000313" key="7">
    <source>
        <dbReference type="Proteomes" id="UP000551878"/>
    </source>
</evidence>
<dbReference type="InterPro" id="IPR018484">
    <property type="entry name" value="FGGY_N"/>
</dbReference>
<organism evidence="6 7">
    <name type="scientific">Texcoconibacillus texcoconensis</name>
    <dbReference type="NCBI Taxonomy" id="1095777"/>
    <lineage>
        <taxon>Bacteria</taxon>
        <taxon>Bacillati</taxon>
        <taxon>Bacillota</taxon>
        <taxon>Bacilli</taxon>
        <taxon>Bacillales</taxon>
        <taxon>Bacillaceae</taxon>
        <taxon>Texcoconibacillus</taxon>
    </lineage>
</organism>
<feature type="domain" description="Carbohydrate kinase FGGY C-terminal" evidence="5">
    <location>
        <begin position="260"/>
        <end position="454"/>
    </location>
</feature>
<dbReference type="Gene3D" id="3.30.420.40">
    <property type="match status" value="2"/>
</dbReference>
<feature type="domain" description="Carbohydrate kinase FGGY N-terminal" evidence="4">
    <location>
        <begin position="6"/>
        <end position="250"/>
    </location>
</feature>